<name>A0ABV1ADG5_9TELE</name>
<accession>A0ABV1ADG5</accession>
<dbReference type="Proteomes" id="UP001469553">
    <property type="component" value="Unassembled WGS sequence"/>
</dbReference>
<evidence type="ECO:0000256" key="1">
    <source>
        <dbReference type="SAM" id="MobiDB-lite"/>
    </source>
</evidence>
<feature type="region of interest" description="Disordered" evidence="1">
    <location>
        <begin position="80"/>
        <end position="106"/>
    </location>
</feature>
<comment type="caution">
    <text evidence="2">The sequence shown here is derived from an EMBL/GenBank/DDBJ whole genome shotgun (WGS) entry which is preliminary data.</text>
</comment>
<keyword evidence="3" id="KW-1185">Reference proteome</keyword>
<reference evidence="2 3" key="1">
    <citation type="submission" date="2021-06" db="EMBL/GenBank/DDBJ databases">
        <authorList>
            <person name="Palmer J.M."/>
        </authorList>
    </citation>
    <scope>NUCLEOTIDE SEQUENCE [LARGE SCALE GENOMIC DNA]</scope>
    <source>
        <strain evidence="2 3">AS_MEX2019</strain>
        <tissue evidence="2">Muscle</tissue>
    </source>
</reference>
<evidence type="ECO:0000313" key="2">
    <source>
        <dbReference type="EMBL" id="MEQ2316112.1"/>
    </source>
</evidence>
<protein>
    <submittedName>
        <fullName evidence="2">Uncharacterized protein</fullName>
    </submittedName>
</protein>
<evidence type="ECO:0000313" key="3">
    <source>
        <dbReference type="Proteomes" id="UP001469553"/>
    </source>
</evidence>
<gene>
    <name evidence="2" type="ORF">AMECASPLE_029418</name>
</gene>
<organism evidence="2 3">
    <name type="scientific">Ameca splendens</name>
    <dbReference type="NCBI Taxonomy" id="208324"/>
    <lineage>
        <taxon>Eukaryota</taxon>
        <taxon>Metazoa</taxon>
        <taxon>Chordata</taxon>
        <taxon>Craniata</taxon>
        <taxon>Vertebrata</taxon>
        <taxon>Euteleostomi</taxon>
        <taxon>Actinopterygii</taxon>
        <taxon>Neopterygii</taxon>
        <taxon>Teleostei</taxon>
        <taxon>Neoteleostei</taxon>
        <taxon>Acanthomorphata</taxon>
        <taxon>Ovalentaria</taxon>
        <taxon>Atherinomorphae</taxon>
        <taxon>Cyprinodontiformes</taxon>
        <taxon>Goodeidae</taxon>
        <taxon>Ameca</taxon>
    </lineage>
</organism>
<proteinExistence type="predicted"/>
<dbReference type="EMBL" id="JAHRIP010088002">
    <property type="protein sequence ID" value="MEQ2316112.1"/>
    <property type="molecule type" value="Genomic_DNA"/>
</dbReference>
<sequence>MALQVEATNIYFWLFSSFAFEQDQCHYWLHETIPGPYSGCTGSPTLPEWHVNTCPKVCCVSHKSFKRMKEIPGDGQLLLESWTGPSEVPNQSAGPAPLCKEEQDEY</sequence>